<sequence length="56" mass="6601">LSELTTVQSTVGLYATFKESDFMSDGLTTSLQYYRRNYIFRYVCFRPTLNVLHCNH</sequence>
<feature type="non-terminal residue" evidence="1">
    <location>
        <position position="1"/>
    </location>
</feature>
<feature type="non-terminal residue" evidence="1">
    <location>
        <position position="56"/>
    </location>
</feature>
<reference evidence="1" key="2">
    <citation type="submission" date="2023-05" db="EMBL/GenBank/DDBJ databases">
        <authorList>
            <person name="Fouks B."/>
        </authorList>
    </citation>
    <scope>NUCLEOTIDE SEQUENCE</scope>
    <source>
        <strain evidence="1">Stay&amp;Tobe</strain>
        <tissue evidence="1">Testes</tissue>
    </source>
</reference>
<organism evidence="1 2">
    <name type="scientific">Diploptera punctata</name>
    <name type="common">Pacific beetle cockroach</name>
    <dbReference type="NCBI Taxonomy" id="6984"/>
    <lineage>
        <taxon>Eukaryota</taxon>
        <taxon>Metazoa</taxon>
        <taxon>Ecdysozoa</taxon>
        <taxon>Arthropoda</taxon>
        <taxon>Hexapoda</taxon>
        <taxon>Insecta</taxon>
        <taxon>Pterygota</taxon>
        <taxon>Neoptera</taxon>
        <taxon>Polyneoptera</taxon>
        <taxon>Dictyoptera</taxon>
        <taxon>Blattodea</taxon>
        <taxon>Blaberoidea</taxon>
        <taxon>Blaberidae</taxon>
        <taxon>Diplopterinae</taxon>
        <taxon>Diploptera</taxon>
    </lineage>
</organism>
<accession>A0AAD8EPW4</accession>
<protein>
    <submittedName>
        <fullName evidence="1">Uncharacterized protein</fullName>
    </submittedName>
</protein>
<dbReference type="Proteomes" id="UP001233999">
    <property type="component" value="Unassembled WGS sequence"/>
</dbReference>
<reference evidence="1" key="1">
    <citation type="journal article" date="2023" name="IScience">
        <title>Live-bearing cockroach genome reveals convergent evolutionary mechanisms linked to viviparity in insects and beyond.</title>
        <authorList>
            <person name="Fouks B."/>
            <person name="Harrison M.C."/>
            <person name="Mikhailova A.A."/>
            <person name="Marchal E."/>
            <person name="English S."/>
            <person name="Carruthers M."/>
            <person name="Jennings E.C."/>
            <person name="Chiamaka E.L."/>
            <person name="Frigard R.A."/>
            <person name="Pippel M."/>
            <person name="Attardo G.M."/>
            <person name="Benoit J.B."/>
            <person name="Bornberg-Bauer E."/>
            <person name="Tobe S.S."/>
        </authorList>
    </citation>
    <scope>NUCLEOTIDE SEQUENCE</scope>
    <source>
        <strain evidence="1">Stay&amp;Tobe</strain>
    </source>
</reference>
<gene>
    <name evidence="1" type="ORF">L9F63_026834</name>
</gene>
<proteinExistence type="predicted"/>
<evidence type="ECO:0000313" key="1">
    <source>
        <dbReference type="EMBL" id="KAJ9598061.1"/>
    </source>
</evidence>
<dbReference type="AlphaFoldDB" id="A0AAD8EPW4"/>
<dbReference type="EMBL" id="JASPKZ010001421">
    <property type="protein sequence ID" value="KAJ9598061.1"/>
    <property type="molecule type" value="Genomic_DNA"/>
</dbReference>
<keyword evidence="2" id="KW-1185">Reference proteome</keyword>
<comment type="caution">
    <text evidence="1">The sequence shown here is derived from an EMBL/GenBank/DDBJ whole genome shotgun (WGS) entry which is preliminary data.</text>
</comment>
<evidence type="ECO:0000313" key="2">
    <source>
        <dbReference type="Proteomes" id="UP001233999"/>
    </source>
</evidence>
<name>A0AAD8EPW4_DIPPU</name>